<feature type="domain" description="4Fe-4S ferredoxin-type" evidence="4">
    <location>
        <begin position="79"/>
        <end position="110"/>
    </location>
</feature>
<dbReference type="PROSITE" id="PS00198">
    <property type="entry name" value="4FE4S_FER_1"/>
    <property type="match status" value="1"/>
</dbReference>
<dbReference type="Pfam" id="PF13187">
    <property type="entry name" value="Fer4_9"/>
    <property type="match status" value="1"/>
</dbReference>
<dbReference type="eggNOG" id="COG1453">
    <property type="taxonomic scope" value="Bacteria"/>
</dbReference>
<dbReference type="Gene3D" id="3.30.70.20">
    <property type="match status" value="1"/>
</dbReference>
<accession>B0N5A4</accession>
<dbReference type="SUPFAM" id="SSF46548">
    <property type="entry name" value="alpha-helical ferredoxin"/>
    <property type="match status" value="1"/>
</dbReference>
<evidence type="ECO:0000256" key="3">
    <source>
        <dbReference type="ARBA" id="ARBA00023014"/>
    </source>
</evidence>
<sequence>MKDNLKVMKNFIPFNDEEYEAVAKVRKILDSLGGIPCTACRYCTDGCPMKISIPDLFGCYNDKKIFNDWNSDYYYGVHTKTSGKASTCIGCQQCEHICPQHLPIIKYLKEVAETFE</sequence>
<evidence type="ECO:0000256" key="2">
    <source>
        <dbReference type="ARBA" id="ARBA00023004"/>
    </source>
</evidence>
<protein>
    <recommendedName>
        <fullName evidence="4">4Fe-4S ferredoxin-type domain-containing protein</fullName>
    </recommendedName>
</protein>
<dbReference type="InterPro" id="IPR017896">
    <property type="entry name" value="4Fe4S_Fe-S-bd"/>
</dbReference>
<evidence type="ECO:0000313" key="6">
    <source>
        <dbReference type="Proteomes" id="UP000005798"/>
    </source>
</evidence>
<dbReference type="HOGENOM" id="CLU_2093093_0_0_9"/>
<evidence type="ECO:0000313" key="5">
    <source>
        <dbReference type="EMBL" id="EDS18272.1"/>
    </source>
</evidence>
<evidence type="ECO:0000259" key="4">
    <source>
        <dbReference type="PROSITE" id="PS51379"/>
    </source>
</evidence>
<dbReference type="PROSITE" id="PS51379">
    <property type="entry name" value="4FE4S_FER_2"/>
    <property type="match status" value="1"/>
</dbReference>
<organism evidence="5 6">
    <name type="scientific">Thomasclavelia ramosa DSM 1402</name>
    <dbReference type="NCBI Taxonomy" id="445974"/>
    <lineage>
        <taxon>Bacteria</taxon>
        <taxon>Bacillati</taxon>
        <taxon>Bacillota</taxon>
        <taxon>Erysipelotrichia</taxon>
        <taxon>Erysipelotrichales</taxon>
        <taxon>Coprobacillaceae</taxon>
        <taxon>Thomasclavelia</taxon>
    </lineage>
</organism>
<reference evidence="5" key="2">
    <citation type="submission" date="2014-06" db="EMBL/GenBank/DDBJ databases">
        <title>Draft genome sequence of Clostridium ramosum(DSM 1402).</title>
        <authorList>
            <person name="Sudarsanam P."/>
            <person name="Ley R."/>
            <person name="Guruge J."/>
            <person name="Turnbaugh P.J."/>
            <person name="Mahowald M."/>
            <person name="Liep D."/>
            <person name="Gordon J."/>
        </authorList>
    </citation>
    <scope>NUCLEOTIDE SEQUENCE</scope>
    <source>
        <strain evidence="5">DSM 1402</strain>
    </source>
</reference>
<keyword evidence="3" id="KW-0411">Iron-sulfur</keyword>
<dbReference type="EMBL" id="ABFX02000006">
    <property type="protein sequence ID" value="EDS18272.1"/>
    <property type="molecule type" value="Genomic_DNA"/>
</dbReference>
<proteinExistence type="predicted"/>
<keyword evidence="1" id="KW-0479">Metal-binding</keyword>
<dbReference type="InterPro" id="IPR017900">
    <property type="entry name" value="4Fe4S_Fe_S_CS"/>
</dbReference>
<dbReference type="Proteomes" id="UP000005798">
    <property type="component" value="Unassembled WGS sequence"/>
</dbReference>
<evidence type="ECO:0000256" key="1">
    <source>
        <dbReference type="ARBA" id="ARBA00022723"/>
    </source>
</evidence>
<dbReference type="GO" id="GO:0046872">
    <property type="term" value="F:metal ion binding"/>
    <property type="evidence" value="ECO:0007669"/>
    <property type="project" value="UniProtKB-KW"/>
</dbReference>
<reference evidence="5" key="1">
    <citation type="submission" date="2007-11" db="EMBL/GenBank/DDBJ databases">
        <authorList>
            <person name="Fulton L."/>
            <person name="Clifton S."/>
            <person name="Fulton B."/>
            <person name="Xu J."/>
            <person name="Minx P."/>
            <person name="Pepin K.H."/>
            <person name="Johnson M."/>
            <person name="Thiruvilangam P."/>
            <person name="Bhonagiri V."/>
            <person name="Nash W.E."/>
            <person name="Mardis E.R."/>
            <person name="Wilson R.K."/>
        </authorList>
    </citation>
    <scope>NUCLEOTIDE SEQUENCE [LARGE SCALE GENOMIC DNA]</scope>
    <source>
        <strain evidence="5">DSM 1402</strain>
    </source>
</reference>
<dbReference type="AlphaFoldDB" id="B0N5A4"/>
<gene>
    <name evidence="5" type="ORF">CLORAM_01818</name>
</gene>
<comment type="caution">
    <text evidence="5">The sequence shown here is derived from an EMBL/GenBank/DDBJ whole genome shotgun (WGS) entry which is preliminary data.</text>
</comment>
<keyword evidence="2" id="KW-0408">Iron</keyword>
<name>B0N5A4_9FIRM</name>
<dbReference type="GO" id="GO:0051536">
    <property type="term" value="F:iron-sulfur cluster binding"/>
    <property type="evidence" value="ECO:0007669"/>
    <property type="project" value="UniProtKB-KW"/>
</dbReference>
<keyword evidence="6" id="KW-1185">Reference proteome</keyword>